<proteinExistence type="predicted"/>
<name>A0ABR3P0J1_9TELE</name>
<dbReference type="Proteomes" id="UP001558613">
    <property type="component" value="Unassembled WGS sequence"/>
</dbReference>
<feature type="region of interest" description="Disordered" evidence="1">
    <location>
        <begin position="1"/>
        <end position="21"/>
    </location>
</feature>
<evidence type="ECO:0000256" key="1">
    <source>
        <dbReference type="SAM" id="MobiDB-lite"/>
    </source>
</evidence>
<organism evidence="2 3">
    <name type="scientific">Cirrhinus molitorella</name>
    <name type="common">mud carp</name>
    <dbReference type="NCBI Taxonomy" id="172907"/>
    <lineage>
        <taxon>Eukaryota</taxon>
        <taxon>Metazoa</taxon>
        <taxon>Chordata</taxon>
        <taxon>Craniata</taxon>
        <taxon>Vertebrata</taxon>
        <taxon>Euteleostomi</taxon>
        <taxon>Actinopterygii</taxon>
        <taxon>Neopterygii</taxon>
        <taxon>Teleostei</taxon>
        <taxon>Ostariophysi</taxon>
        <taxon>Cypriniformes</taxon>
        <taxon>Cyprinidae</taxon>
        <taxon>Labeoninae</taxon>
        <taxon>Labeonini</taxon>
        <taxon>Cirrhinus</taxon>
    </lineage>
</organism>
<gene>
    <name evidence="2" type="ORF">QQF64_001596</name>
</gene>
<comment type="caution">
    <text evidence="2">The sequence shown here is derived from an EMBL/GenBank/DDBJ whole genome shotgun (WGS) entry which is preliminary data.</text>
</comment>
<keyword evidence="3" id="KW-1185">Reference proteome</keyword>
<evidence type="ECO:0000313" key="2">
    <source>
        <dbReference type="EMBL" id="KAL1282793.1"/>
    </source>
</evidence>
<dbReference type="EMBL" id="JAYMGO010000001">
    <property type="protein sequence ID" value="KAL1282793.1"/>
    <property type="molecule type" value="Genomic_DNA"/>
</dbReference>
<evidence type="ECO:0000313" key="3">
    <source>
        <dbReference type="Proteomes" id="UP001558613"/>
    </source>
</evidence>
<reference evidence="2 3" key="1">
    <citation type="submission" date="2023-09" db="EMBL/GenBank/DDBJ databases">
        <authorList>
            <person name="Wang M."/>
        </authorList>
    </citation>
    <scope>NUCLEOTIDE SEQUENCE [LARGE SCALE GENOMIC DNA]</scope>
    <source>
        <strain evidence="2">GT-2023</strain>
        <tissue evidence="2">Liver</tissue>
    </source>
</reference>
<protein>
    <submittedName>
        <fullName evidence="2">Uncharacterized protein</fullName>
    </submittedName>
</protein>
<accession>A0ABR3P0J1</accession>
<sequence>MGSQRINHTVPPKTGRTSERRCSLTKFQNGRFSFRTCWNRASQRESETHSHTMTPSPPCRALVDADDMECSVCLQLSVSHLLSKPFHF</sequence>